<feature type="transmembrane region" description="Helical" evidence="2">
    <location>
        <begin position="204"/>
        <end position="221"/>
    </location>
</feature>
<feature type="transmembrane region" description="Helical" evidence="2">
    <location>
        <begin position="293"/>
        <end position="315"/>
    </location>
</feature>
<keyword evidence="2" id="KW-1133">Transmembrane helix</keyword>
<feature type="transmembrane region" description="Helical" evidence="2">
    <location>
        <begin position="707"/>
        <end position="733"/>
    </location>
</feature>
<evidence type="ECO:0000313" key="4">
    <source>
        <dbReference type="Proteomes" id="UP001165085"/>
    </source>
</evidence>
<keyword evidence="2" id="KW-0472">Membrane</keyword>
<dbReference type="Proteomes" id="UP001165085">
    <property type="component" value="Unassembled WGS sequence"/>
</dbReference>
<dbReference type="AlphaFoldDB" id="A0A9W7AQ22"/>
<comment type="caution">
    <text evidence="3">The sequence shown here is derived from an EMBL/GenBank/DDBJ whole genome shotgun (WGS) entry which is preliminary data.</text>
</comment>
<proteinExistence type="predicted"/>
<feature type="transmembrane region" description="Helical" evidence="2">
    <location>
        <begin position="336"/>
        <end position="355"/>
    </location>
</feature>
<keyword evidence="2" id="KW-0812">Transmembrane</keyword>
<feature type="transmembrane region" description="Helical" evidence="2">
    <location>
        <begin position="101"/>
        <end position="122"/>
    </location>
</feature>
<reference evidence="4" key="1">
    <citation type="journal article" date="2023" name="Commun. Biol.">
        <title>Genome analysis of Parmales, the sister group of diatoms, reveals the evolutionary specialization of diatoms from phago-mixotrophs to photoautotrophs.</title>
        <authorList>
            <person name="Ban H."/>
            <person name="Sato S."/>
            <person name="Yoshikawa S."/>
            <person name="Yamada K."/>
            <person name="Nakamura Y."/>
            <person name="Ichinomiya M."/>
            <person name="Sato N."/>
            <person name="Blanc-Mathieu R."/>
            <person name="Endo H."/>
            <person name="Kuwata A."/>
            <person name="Ogata H."/>
        </authorList>
    </citation>
    <scope>NUCLEOTIDE SEQUENCE [LARGE SCALE GENOMIC DNA]</scope>
    <source>
        <strain evidence="4">NIES 3701</strain>
    </source>
</reference>
<evidence type="ECO:0000313" key="3">
    <source>
        <dbReference type="EMBL" id="GMH73073.1"/>
    </source>
</evidence>
<feature type="transmembrane region" description="Helical" evidence="2">
    <location>
        <begin position="236"/>
        <end position="255"/>
    </location>
</feature>
<dbReference type="SUPFAM" id="SSF52047">
    <property type="entry name" value="RNI-like"/>
    <property type="match status" value="1"/>
</dbReference>
<dbReference type="Pfam" id="PF03382">
    <property type="entry name" value="DUF285"/>
    <property type="match status" value="1"/>
</dbReference>
<dbReference type="EMBL" id="BRXY01000163">
    <property type="protein sequence ID" value="GMH73073.1"/>
    <property type="molecule type" value="Genomic_DNA"/>
</dbReference>
<sequence>MSRRLNGATSTTANDENDIEIGIVSNPITNKNDDDQTEQSVKSENFRDKSGESFETIANRSAEGTAEAVTRGRGVSAVDAFQTSSAATGGFLHGRGSLQEMLTIAINFLQSFSLVTLLRINWPPWFKRLFGWMEMFMLDFEFIGGAKWVVIMCGLAIIPILVLESDHGLFRTGLFKRKDYQSVKKWVGDNDEWKKMTRTNLHDLFLFTFGFTLFLCLKAVSEGKLPTAWWIEGESVLGWSAIIIIIYSSIILCVRPIGRARMLLFFSTAISCTVNVGYWFYWIYESRLEYFPFSFWLGLLSLIFGWNIVNVLRWWGLRSLHNTCAKSGEDFTFKQIFSEHFAFLFIYTVVFLPGINSCIEIAKIGACWRAHEVMVEEKFVPSATSYNIILSGSSQGTCYVNGNCFGTGSTSGTYNNNERCTFTFSDTAAFAVGRFNTESGWDKLTVGGVEYDGTSGPSDGSVTAGEQFTWTSSDLYNRPGFEICTGDPCVASISSSDDGSNGTFYCVNGGSVGGIPGACSCSSCNMGFSGPSCESCTKNPTVITIGIVLGCVYSVVPLWLLWRTAKTVKASYASGDDYLSEIRAMSQRSQEEADRGSVTSELDVSATESYKAAVVGVILGSFEENYWWWKVWLLIERAALAVVVLIGVDPIAATTIVLIGWLTSLYARPYWDNTEDIVDLVSRTSTLFTVVAATLIHQKVVSGKEVWLEFILCFSGITTIIILVYAIGPLRVFRGAELYIRRKIRWRKILRCVAKGDVSDLSDEDVAQISMPEFAKFPLTIKKSLTIGHKRFLPFLKADMKMSEIDDCNILLKCAKDMGKAEGTVIITLATGKVVVKEGKATSIDWRGQGFTGILPMAVNKLTELAELDLRGNWIDGEDTEELSELRERLGEGFKIDSPRDRAILVRCAEEMGKSSEWLRRDKDWGCKGTTFDPRTGKIIKINWHHCGLTGSLPTAALHDLPSLCFLNLRCNPEIEMEENEELTRLKSKLGSRFQTGTAYTFANDELHAAVDMWCNHREAALREYGDIAWDVSKVTDMSGMFLGARKFDRKTIKNWDLRGKNTDEMFAR</sequence>
<dbReference type="Gene3D" id="3.80.10.10">
    <property type="entry name" value="Ribonuclease Inhibitor"/>
    <property type="match status" value="1"/>
</dbReference>
<evidence type="ECO:0000256" key="1">
    <source>
        <dbReference type="SAM" id="MobiDB-lite"/>
    </source>
</evidence>
<gene>
    <name evidence="3" type="ORF">TrST_g10227</name>
</gene>
<organism evidence="3 4">
    <name type="scientific">Triparma strigata</name>
    <dbReference type="NCBI Taxonomy" id="1606541"/>
    <lineage>
        <taxon>Eukaryota</taxon>
        <taxon>Sar</taxon>
        <taxon>Stramenopiles</taxon>
        <taxon>Ochrophyta</taxon>
        <taxon>Bolidophyceae</taxon>
        <taxon>Parmales</taxon>
        <taxon>Triparmaceae</taxon>
        <taxon>Triparma</taxon>
    </lineage>
</organism>
<dbReference type="InterPro" id="IPR032675">
    <property type="entry name" value="LRR_dom_sf"/>
</dbReference>
<accession>A0A9W7AQ22</accession>
<protein>
    <recommendedName>
        <fullName evidence="5">EGF-like domain-containing protein</fullName>
    </recommendedName>
</protein>
<feature type="transmembrane region" description="Helical" evidence="2">
    <location>
        <begin position="262"/>
        <end position="281"/>
    </location>
</feature>
<feature type="transmembrane region" description="Helical" evidence="2">
    <location>
        <begin position="542"/>
        <end position="562"/>
    </location>
</feature>
<name>A0A9W7AQ22_9STRA</name>
<evidence type="ECO:0008006" key="5">
    <source>
        <dbReference type="Google" id="ProtNLM"/>
    </source>
</evidence>
<dbReference type="OrthoDB" id="10556490at2759"/>
<evidence type="ECO:0000256" key="2">
    <source>
        <dbReference type="SAM" id="Phobius"/>
    </source>
</evidence>
<feature type="transmembrane region" description="Helical" evidence="2">
    <location>
        <begin position="638"/>
        <end position="662"/>
    </location>
</feature>
<dbReference type="InterPro" id="IPR005046">
    <property type="entry name" value="DUF285"/>
</dbReference>
<feature type="transmembrane region" description="Helical" evidence="2">
    <location>
        <begin position="142"/>
        <end position="163"/>
    </location>
</feature>
<feature type="region of interest" description="Disordered" evidence="1">
    <location>
        <begin position="1"/>
        <end position="46"/>
    </location>
</feature>
<keyword evidence="4" id="KW-1185">Reference proteome</keyword>